<keyword evidence="3 6" id="KW-0238">DNA-binding</keyword>
<dbReference type="Pfam" id="PF00072">
    <property type="entry name" value="Response_reg"/>
    <property type="match status" value="1"/>
</dbReference>
<feature type="compositionally biased region" description="Pro residues" evidence="7">
    <location>
        <begin position="210"/>
        <end position="222"/>
    </location>
</feature>
<evidence type="ECO:0000256" key="6">
    <source>
        <dbReference type="PROSITE-ProRule" id="PRU01091"/>
    </source>
</evidence>
<dbReference type="Proteomes" id="UP000776164">
    <property type="component" value="Unassembled WGS sequence"/>
</dbReference>
<feature type="domain" description="Response regulatory" evidence="9">
    <location>
        <begin position="292"/>
        <end position="405"/>
    </location>
</feature>
<keyword evidence="12" id="KW-1185">Reference proteome</keyword>
<evidence type="ECO:0000256" key="7">
    <source>
        <dbReference type="SAM" id="MobiDB-lite"/>
    </source>
</evidence>
<feature type="DNA-binding region" description="OmpR/PhoB-type" evidence="6">
    <location>
        <begin position="533"/>
        <end position="639"/>
    </location>
</feature>
<dbReference type="GO" id="GO:0003677">
    <property type="term" value="F:DNA binding"/>
    <property type="evidence" value="ECO:0007669"/>
    <property type="project" value="UniProtKB-KW"/>
</dbReference>
<evidence type="ECO:0000259" key="10">
    <source>
        <dbReference type="PROSITE" id="PS51755"/>
    </source>
</evidence>
<dbReference type="CDD" id="cd00383">
    <property type="entry name" value="trans_reg_C"/>
    <property type="match status" value="1"/>
</dbReference>
<evidence type="ECO:0000313" key="11">
    <source>
        <dbReference type="EMBL" id="MBM7473439.1"/>
    </source>
</evidence>
<dbReference type="RefSeq" id="WP_307827237.1">
    <property type="nucleotide sequence ID" value="NZ_BAAAHT010000001.1"/>
</dbReference>
<dbReference type="InterPro" id="IPR039420">
    <property type="entry name" value="WalR-like"/>
</dbReference>
<evidence type="ECO:0000256" key="3">
    <source>
        <dbReference type="ARBA" id="ARBA00023125"/>
    </source>
</evidence>
<feature type="region of interest" description="Disordered" evidence="7">
    <location>
        <begin position="54"/>
        <end position="78"/>
    </location>
</feature>
<dbReference type="PROSITE" id="PS50110">
    <property type="entry name" value="RESPONSE_REGULATORY"/>
    <property type="match status" value="1"/>
</dbReference>
<dbReference type="InterPro" id="IPR016032">
    <property type="entry name" value="Sig_transdc_resp-reg_C-effctor"/>
</dbReference>
<keyword evidence="1 5" id="KW-0597">Phosphoprotein</keyword>
<feature type="compositionally biased region" description="Pro residues" evidence="7">
    <location>
        <begin position="245"/>
        <end position="260"/>
    </location>
</feature>
<organism evidence="11 12">
    <name type="scientific">Subtercola frigoramans</name>
    <dbReference type="NCBI Taxonomy" id="120298"/>
    <lineage>
        <taxon>Bacteria</taxon>
        <taxon>Bacillati</taxon>
        <taxon>Actinomycetota</taxon>
        <taxon>Actinomycetes</taxon>
        <taxon>Micrococcales</taxon>
        <taxon>Microbacteriaceae</taxon>
        <taxon>Subtercola</taxon>
    </lineage>
</organism>
<dbReference type="Gene3D" id="1.10.10.10">
    <property type="entry name" value="Winged helix-like DNA-binding domain superfamily/Winged helix DNA-binding domain"/>
    <property type="match status" value="1"/>
</dbReference>
<dbReference type="SUPFAM" id="SSF46894">
    <property type="entry name" value="C-terminal effector domain of the bipartite response regulators"/>
    <property type="match status" value="1"/>
</dbReference>
<evidence type="ECO:0000256" key="5">
    <source>
        <dbReference type="PROSITE-ProRule" id="PRU00169"/>
    </source>
</evidence>
<feature type="region of interest" description="Disordered" evidence="7">
    <location>
        <begin position="210"/>
        <end position="264"/>
    </location>
</feature>
<feature type="modified residue" description="4-aspartylphosphate" evidence="5">
    <location>
        <position position="341"/>
    </location>
</feature>
<dbReference type="SMART" id="SM00862">
    <property type="entry name" value="Trans_reg_C"/>
    <property type="match status" value="1"/>
</dbReference>
<dbReference type="SUPFAM" id="SSF52172">
    <property type="entry name" value="CheY-like"/>
    <property type="match status" value="1"/>
</dbReference>
<keyword evidence="2" id="KW-0805">Transcription regulation</keyword>
<keyword evidence="8" id="KW-1133">Transmembrane helix</keyword>
<name>A0ABS2L8U1_9MICO</name>
<evidence type="ECO:0000256" key="8">
    <source>
        <dbReference type="SAM" id="Phobius"/>
    </source>
</evidence>
<evidence type="ECO:0000313" key="12">
    <source>
        <dbReference type="Proteomes" id="UP000776164"/>
    </source>
</evidence>
<reference evidence="11 12" key="1">
    <citation type="submission" date="2021-01" db="EMBL/GenBank/DDBJ databases">
        <title>Sequencing the genomes of 1000 actinobacteria strains.</title>
        <authorList>
            <person name="Klenk H.-P."/>
        </authorList>
    </citation>
    <scope>NUCLEOTIDE SEQUENCE [LARGE SCALE GENOMIC DNA]</scope>
    <source>
        <strain evidence="11 12">DSM 13057</strain>
    </source>
</reference>
<accession>A0ABS2L8U1</accession>
<keyword evidence="4" id="KW-0804">Transcription</keyword>
<evidence type="ECO:0000256" key="1">
    <source>
        <dbReference type="ARBA" id="ARBA00022553"/>
    </source>
</evidence>
<dbReference type="PANTHER" id="PTHR48111">
    <property type="entry name" value="REGULATOR OF RPOS"/>
    <property type="match status" value="1"/>
</dbReference>
<comment type="caution">
    <text evidence="11">The sequence shown here is derived from an EMBL/GenBank/DDBJ whole genome shotgun (WGS) entry which is preliminary data.</text>
</comment>
<feature type="region of interest" description="Disordered" evidence="7">
    <location>
        <begin position="93"/>
        <end position="189"/>
    </location>
</feature>
<dbReference type="InterPro" id="IPR036388">
    <property type="entry name" value="WH-like_DNA-bd_sf"/>
</dbReference>
<feature type="compositionally biased region" description="Low complexity" evidence="7">
    <location>
        <begin position="416"/>
        <end position="431"/>
    </location>
</feature>
<proteinExistence type="predicted"/>
<dbReference type="Gene3D" id="3.40.50.2300">
    <property type="match status" value="1"/>
</dbReference>
<feature type="compositionally biased region" description="Low complexity" evidence="7">
    <location>
        <begin position="460"/>
        <end position="517"/>
    </location>
</feature>
<feature type="domain" description="OmpR/PhoB-type" evidence="10">
    <location>
        <begin position="533"/>
        <end position="639"/>
    </location>
</feature>
<evidence type="ECO:0000259" key="9">
    <source>
        <dbReference type="PROSITE" id="PS50110"/>
    </source>
</evidence>
<evidence type="ECO:0000256" key="4">
    <source>
        <dbReference type="ARBA" id="ARBA00023163"/>
    </source>
</evidence>
<gene>
    <name evidence="11" type="ORF">JOE66_003073</name>
</gene>
<dbReference type="InterPro" id="IPR001789">
    <property type="entry name" value="Sig_transdc_resp-reg_receiver"/>
</dbReference>
<feature type="transmembrane region" description="Helical" evidence="8">
    <location>
        <begin position="28"/>
        <end position="49"/>
    </location>
</feature>
<dbReference type="PANTHER" id="PTHR48111:SF4">
    <property type="entry name" value="DNA-BINDING DUAL TRANSCRIPTIONAL REGULATOR OMPR"/>
    <property type="match status" value="1"/>
</dbReference>
<dbReference type="Pfam" id="PF00486">
    <property type="entry name" value="Trans_reg_C"/>
    <property type="match status" value="1"/>
</dbReference>
<evidence type="ECO:0000256" key="2">
    <source>
        <dbReference type="ARBA" id="ARBA00023015"/>
    </source>
</evidence>
<feature type="region of interest" description="Disordered" evidence="7">
    <location>
        <begin position="408"/>
        <end position="531"/>
    </location>
</feature>
<dbReference type="InterPro" id="IPR011006">
    <property type="entry name" value="CheY-like_superfamily"/>
</dbReference>
<dbReference type="PROSITE" id="PS51755">
    <property type="entry name" value="OMPR_PHOB"/>
    <property type="match status" value="1"/>
</dbReference>
<protein>
    <submittedName>
        <fullName evidence="11">DNA-binding response OmpR family regulator</fullName>
    </submittedName>
</protein>
<dbReference type="SMART" id="SM00448">
    <property type="entry name" value="REC"/>
    <property type="match status" value="1"/>
</dbReference>
<keyword evidence="8" id="KW-0812">Transmembrane</keyword>
<keyword evidence="8" id="KW-0472">Membrane</keyword>
<sequence>MVGSKRARAGVERRLVTSPLGDLPGGTLGGLALGLVIVVASGLAVTWLIRTRRSAQGDRMPGSAPTPDSASSLEPDATDAVAETSLPTDVAAETHSDPDAAAHASEPKTEVTPEAAPEDEVAPEAEAAPESDAEAGAEAEVNADADAEPEAEEVTEAETEPDADAEPAESTMPAKAAKATEPVEPAGPLRSLVVPEPWYPAGARPKIVPVAPPAPHIVPPRAPQQSLQAQRPMQRQPQPATQLPTQPPTQSPASPPPPPREWVTGAPIVPVTVAATGFGSMTPMDTSGERRVAVIIEDDADIRHLLETVLTQAGFETVATGNGLDGVQAVRAYSPIITTLDVSMPGIDGFEAAKRIRAFSNTYLIMLTARDDEIDTLQGLEAGADDYLTKPFRPRELRARIEAMQRRPRAMVGDEASQAAAQAAPPVGAPQTFAPAPNLTQPSQPVYAPAAESPAPNYGQPPAQTPPAYAQPTQAPQPDYGQQPPAAAPYYEQQAPAEQQYGQQQQYVQPYGQQPAPSADPDGAAHTSYPSDDGWVEYNGLYVNEEMRLAEKDGAVVELTRSEFDLLNALMSSQRRVRSKADLALLLRGESYVTAHFVSESDKRAIEVHMANLRRKLSDSLTNPRFIETVRGIGYRLAASEND</sequence>
<dbReference type="EMBL" id="JAFBBU010000001">
    <property type="protein sequence ID" value="MBM7473439.1"/>
    <property type="molecule type" value="Genomic_DNA"/>
</dbReference>
<feature type="compositionally biased region" description="Acidic residues" evidence="7">
    <location>
        <begin position="116"/>
        <end position="167"/>
    </location>
</feature>
<feature type="compositionally biased region" description="Basic and acidic residues" evidence="7">
    <location>
        <begin position="93"/>
        <end position="111"/>
    </location>
</feature>
<dbReference type="InterPro" id="IPR001867">
    <property type="entry name" value="OmpR/PhoB-type_DNA-bd"/>
</dbReference>
<dbReference type="CDD" id="cd17574">
    <property type="entry name" value="REC_OmpR"/>
    <property type="match status" value="1"/>
</dbReference>
<feature type="compositionally biased region" description="Low complexity" evidence="7">
    <location>
        <begin position="228"/>
        <end position="244"/>
    </location>
</feature>